<protein>
    <submittedName>
        <fullName evidence="2">Uncharacterized protein</fullName>
    </submittedName>
</protein>
<gene>
    <name evidence="1" type="ORF">FC774_05180</name>
    <name evidence="2" type="ORF">FDB51_15670</name>
</gene>
<dbReference type="EMBL" id="SWOV01000009">
    <property type="protein sequence ID" value="NFF87267.1"/>
    <property type="molecule type" value="Genomic_DNA"/>
</dbReference>
<reference evidence="3 4" key="1">
    <citation type="submission" date="2019-04" db="EMBL/GenBank/DDBJ databases">
        <title>Genome sequencing of Clostridium botulinum Groups I-IV and Clostridium butyricum.</title>
        <authorList>
            <person name="Brunt J."/>
            <person name="Van Vliet A.H.M."/>
            <person name="Stringer S.C."/>
            <person name="Carter A.T."/>
            <person name="Peck M.W."/>
        </authorList>
    </citation>
    <scope>NUCLEOTIDE SEQUENCE [LARGE SCALE GENOMIC DNA]</scope>
    <source>
        <strain evidence="1 4">1605</strain>
        <strain evidence="2 3">CB-K-33E</strain>
    </source>
</reference>
<organism evidence="2 3">
    <name type="scientific">Clostridium botulinum</name>
    <dbReference type="NCBI Taxonomy" id="1491"/>
    <lineage>
        <taxon>Bacteria</taxon>
        <taxon>Bacillati</taxon>
        <taxon>Bacillota</taxon>
        <taxon>Clostridia</taxon>
        <taxon>Eubacteriales</taxon>
        <taxon>Clostridiaceae</taxon>
        <taxon>Clostridium</taxon>
    </lineage>
</organism>
<evidence type="ECO:0000313" key="4">
    <source>
        <dbReference type="Proteomes" id="UP000476820"/>
    </source>
</evidence>
<name>A0A6B4FHV8_CLOBO</name>
<accession>A0A6B4FHV8</accession>
<dbReference type="EMBL" id="SWVK01000024">
    <property type="protein sequence ID" value="NFN36519.1"/>
    <property type="molecule type" value="Genomic_DNA"/>
</dbReference>
<sequence length="71" mass="8460">MVNYNIVLKDNSKNCEFNLKINISGFKLSFKEYNFIIYKLRRRNIAYPLFINMGSANISDKTHSKEYFPLM</sequence>
<dbReference type="AlphaFoldDB" id="A0A6B4FHV8"/>
<comment type="caution">
    <text evidence="2">The sequence shown here is derived from an EMBL/GenBank/DDBJ whole genome shotgun (WGS) entry which is preliminary data.</text>
</comment>
<evidence type="ECO:0000313" key="3">
    <source>
        <dbReference type="Proteomes" id="UP000473681"/>
    </source>
</evidence>
<dbReference type="Proteomes" id="UP000476820">
    <property type="component" value="Unassembled WGS sequence"/>
</dbReference>
<proteinExistence type="predicted"/>
<dbReference type="Proteomes" id="UP000473681">
    <property type="component" value="Unassembled WGS sequence"/>
</dbReference>
<evidence type="ECO:0000313" key="1">
    <source>
        <dbReference type="EMBL" id="NFF87267.1"/>
    </source>
</evidence>
<evidence type="ECO:0000313" key="2">
    <source>
        <dbReference type="EMBL" id="NFN36519.1"/>
    </source>
</evidence>